<evidence type="ECO:0000259" key="1">
    <source>
        <dbReference type="PROSITE" id="PS51186"/>
    </source>
</evidence>
<comment type="caution">
    <text evidence="2">The sequence shown here is derived from an EMBL/GenBank/DDBJ whole genome shotgun (WGS) entry which is preliminary data.</text>
</comment>
<dbReference type="InterPro" id="IPR000182">
    <property type="entry name" value="GNAT_dom"/>
</dbReference>
<proteinExistence type="predicted"/>
<keyword evidence="2" id="KW-0808">Transferase</keyword>
<reference evidence="2 3" key="1">
    <citation type="submission" date="2017-10" db="EMBL/GenBank/DDBJ databases">
        <title>Nyctiphanis sp. nov., isolated from the stomach of the euphausiid Nyctiphanes simplex (Hansen, 1911) in the Gulf of California.</title>
        <authorList>
            <person name="Gomez-Gil B."/>
            <person name="Aguilar-Mendez M."/>
            <person name="Lopez-Cortes A."/>
            <person name="Gomez-Gutierrez J."/>
            <person name="Roque A."/>
            <person name="Lang E."/>
            <person name="Gonzalez-Castillo A."/>
        </authorList>
    </citation>
    <scope>NUCLEOTIDE SEQUENCE [LARGE SCALE GENOMIC DNA]</scope>
    <source>
        <strain evidence="2 3">CAIM 600</strain>
    </source>
</reference>
<sequence length="156" mass="17186">MIKVQKLNSTHIDSVKAIALGAEQVKFAASAEEFVNNDEAGVHLHVITSDGNVVGFFKLDTLYPSQYSFSPEGSLGLRSFVVDRNQQGKGIGKQAVKALFPYLKENYSQYHAIYLTVNCKNPGAFNCYQKGGFIDTHEKYLGGPHGPQHIMYGSLK</sequence>
<dbReference type="AlphaFoldDB" id="A0A4Q0YRC6"/>
<dbReference type="Pfam" id="PF00583">
    <property type="entry name" value="Acetyltransf_1"/>
    <property type="match status" value="1"/>
</dbReference>
<accession>A0A4Q0YRC6</accession>
<protein>
    <submittedName>
        <fullName evidence="2">GNAT family N-acetyltransferase</fullName>
    </submittedName>
</protein>
<name>A0A4Q0YRC6_9GAMM</name>
<dbReference type="InterPro" id="IPR016181">
    <property type="entry name" value="Acyl_CoA_acyltransferase"/>
</dbReference>
<dbReference type="Proteomes" id="UP000290287">
    <property type="component" value="Unassembled WGS sequence"/>
</dbReference>
<dbReference type="Gene3D" id="3.40.630.30">
    <property type="match status" value="1"/>
</dbReference>
<feature type="domain" description="N-acetyltransferase" evidence="1">
    <location>
        <begin position="2"/>
        <end position="156"/>
    </location>
</feature>
<dbReference type="OrthoDB" id="8304386at2"/>
<dbReference type="EMBL" id="PEIB01000011">
    <property type="protein sequence ID" value="RXJ73185.1"/>
    <property type="molecule type" value="Genomic_DNA"/>
</dbReference>
<dbReference type="SUPFAM" id="SSF55729">
    <property type="entry name" value="Acyl-CoA N-acyltransferases (Nat)"/>
    <property type="match status" value="1"/>
</dbReference>
<keyword evidence="3" id="KW-1185">Reference proteome</keyword>
<evidence type="ECO:0000313" key="3">
    <source>
        <dbReference type="Proteomes" id="UP000290287"/>
    </source>
</evidence>
<evidence type="ECO:0000313" key="2">
    <source>
        <dbReference type="EMBL" id="RXJ73185.1"/>
    </source>
</evidence>
<dbReference type="GO" id="GO:0016747">
    <property type="term" value="F:acyltransferase activity, transferring groups other than amino-acyl groups"/>
    <property type="evidence" value="ECO:0007669"/>
    <property type="project" value="InterPro"/>
</dbReference>
<dbReference type="CDD" id="cd04301">
    <property type="entry name" value="NAT_SF"/>
    <property type="match status" value="1"/>
</dbReference>
<dbReference type="PROSITE" id="PS51186">
    <property type="entry name" value="GNAT"/>
    <property type="match status" value="1"/>
</dbReference>
<gene>
    <name evidence="2" type="ORF">CS022_10515</name>
</gene>
<dbReference type="RefSeq" id="WP_129122231.1">
    <property type="nucleotide sequence ID" value="NZ_PEIB01000011.1"/>
</dbReference>
<organism evidence="2 3">
    <name type="scientific">Veronia nyctiphanis</name>
    <dbReference type="NCBI Taxonomy" id="1278244"/>
    <lineage>
        <taxon>Bacteria</taxon>
        <taxon>Pseudomonadati</taxon>
        <taxon>Pseudomonadota</taxon>
        <taxon>Gammaproteobacteria</taxon>
        <taxon>Vibrionales</taxon>
        <taxon>Vibrionaceae</taxon>
        <taxon>Veronia</taxon>
    </lineage>
</organism>